<evidence type="ECO:0000313" key="1">
    <source>
        <dbReference type="EMBL" id="ODN85036.1"/>
    </source>
</evidence>
<dbReference type="AlphaFoldDB" id="A0A1E3IAV0"/>
<proteinExistence type="predicted"/>
<sequence>MSSFHDAMMLAAFRPNTQPPPAPPKKTSEPPLPDFDLTTLEPLCSVHDVILAFLEESSPALLLRVSPEFHAKILPMLYTRVVLNADNAAAFFYGVTDGKDGRKAKSLEMVRTIVFSDPEAMEGVMRQVYQPPKSRSSDPFWRPLPEVTYPILPNATHLQIGWPVLRFFLTPPHDIVSFPDDPRESPVPTQGMSAMMIYAMSFSRMLEDQVPKLERLCVDVESGDEYDGIAVEQVFRTVAYRGRSAWLKAQGRRSGSRVFDFTLLIRVHLQPQQAPVYLPNKTPAPFIIRFCPHADPARHIAVDPKITAFAIYNLFRIHASRDSVPAVFEVIDQVRVRRELEQLIEDLGMRRSTATWDYFWRSFQLKEKEEEEEEWEAPEYD</sequence>
<reference evidence="1 2" key="1">
    <citation type="submission" date="2016-06" db="EMBL/GenBank/DDBJ databases">
        <title>Evolution of pathogenesis and genome organization in the Tremellales.</title>
        <authorList>
            <person name="Cuomo C."/>
            <person name="Litvintseva A."/>
            <person name="Heitman J."/>
            <person name="Chen Y."/>
            <person name="Sun S."/>
            <person name="Springer D."/>
            <person name="Dromer F."/>
            <person name="Young S."/>
            <person name="Zeng Q."/>
            <person name="Chapman S."/>
            <person name="Gujja S."/>
            <person name="Saif S."/>
            <person name="Birren B."/>
        </authorList>
    </citation>
    <scope>NUCLEOTIDE SEQUENCE [LARGE SCALE GENOMIC DNA]</scope>
    <source>
        <strain evidence="1 2">CBS 6039</strain>
    </source>
</reference>
<organism evidence="1 2">
    <name type="scientific">Cryptococcus amylolentus CBS 6039</name>
    <dbReference type="NCBI Taxonomy" id="1295533"/>
    <lineage>
        <taxon>Eukaryota</taxon>
        <taxon>Fungi</taxon>
        <taxon>Dikarya</taxon>
        <taxon>Basidiomycota</taxon>
        <taxon>Agaricomycotina</taxon>
        <taxon>Tremellomycetes</taxon>
        <taxon>Tremellales</taxon>
        <taxon>Cryptococcaceae</taxon>
        <taxon>Cryptococcus</taxon>
    </lineage>
</organism>
<dbReference type="Proteomes" id="UP000094065">
    <property type="component" value="Unassembled WGS sequence"/>
</dbReference>
<gene>
    <name evidence="1" type="ORF">L202_00866</name>
</gene>
<dbReference type="EMBL" id="AWGJ01000001">
    <property type="protein sequence ID" value="ODN85036.1"/>
    <property type="molecule type" value="Genomic_DNA"/>
</dbReference>
<keyword evidence="2" id="KW-1185">Reference proteome</keyword>
<comment type="caution">
    <text evidence="1">The sequence shown here is derived from an EMBL/GenBank/DDBJ whole genome shotgun (WGS) entry which is preliminary data.</text>
</comment>
<protein>
    <submittedName>
        <fullName evidence="1">Uncharacterized protein</fullName>
    </submittedName>
</protein>
<dbReference type="RefSeq" id="XP_018998839.1">
    <property type="nucleotide sequence ID" value="XM_019134134.1"/>
</dbReference>
<dbReference type="GeneID" id="30152175"/>
<evidence type="ECO:0000313" key="2">
    <source>
        <dbReference type="Proteomes" id="UP000094065"/>
    </source>
</evidence>
<accession>A0A1E3IAV0</accession>
<dbReference type="OrthoDB" id="2567426at2759"/>
<name>A0A1E3IAV0_9TREE</name>